<proteinExistence type="inferred from homology"/>
<comment type="caution">
    <text evidence="5">The sequence shown here is derived from an EMBL/GenBank/DDBJ whole genome shotgun (WGS) entry which is preliminary data.</text>
</comment>
<keyword evidence="3" id="KW-1133">Transmembrane helix</keyword>
<evidence type="ECO:0000259" key="4">
    <source>
        <dbReference type="Pfam" id="PF03816"/>
    </source>
</evidence>
<evidence type="ECO:0000256" key="2">
    <source>
        <dbReference type="SAM" id="MobiDB-lite"/>
    </source>
</evidence>
<dbReference type="Gene3D" id="3.40.630.190">
    <property type="entry name" value="LCP protein"/>
    <property type="match status" value="1"/>
</dbReference>
<feature type="region of interest" description="Disordered" evidence="2">
    <location>
        <begin position="328"/>
        <end position="352"/>
    </location>
</feature>
<dbReference type="InterPro" id="IPR050922">
    <property type="entry name" value="LytR/CpsA/Psr_CW_biosynth"/>
</dbReference>
<evidence type="ECO:0000256" key="1">
    <source>
        <dbReference type="ARBA" id="ARBA00006068"/>
    </source>
</evidence>
<dbReference type="Pfam" id="PF03816">
    <property type="entry name" value="LytR_cpsA_psr"/>
    <property type="match status" value="1"/>
</dbReference>
<feature type="transmembrane region" description="Helical" evidence="3">
    <location>
        <begin position="20"/>
        <end position="40"/>
    </location>
</feature>
<feature type="domain" description="Cell envelope-related transcriptional attenuator" evidence="4">
    <location>
        <begin position="89"/>
        <end position="245"/>
    </location>
</feature>
<evidence type="ECO:0000313" key="5">
    <source>
        <dbReference type="EMBL" id="SMP26798.1"/>
    </source>
</evidence>
<keyword evidence="3" id="KW-0812">Transmembrane</keyword>
<keyword evidence="3" id="KW-0472">Membrane</keyword>
<dbReference type="PANTHER" id="PTHR33392:SF6">
    <property type="entry name" value="POLYISOPRENYL-TEICHOIC ACID--PEPTIDOGLYCAN TEICHOIC ACID TRANSFERASE TAGU"/>
    <property type="match status" value="1"/>
</dbReference>
<dbReference type="InterPro" id="IPR004474">
    <property type="entry name" value="LytR_CpsA_psr"/>
</dbReference>
<dbReference type="AlphaFoldDB" id="A0AA45WQN6"/>
<reference evidence="5" key="1">
    <citation type="submission" date="2017-05" db="EMBL/GenBank/DDBJ databases">
        <authorList>
            <person name="Varghese N."/>
            <person name="Submissions S."/>
        </authorList>
    </citation>
    <scope>NUCLEOTIDE SEQUENCE</scope>
    <source>
        <strain evidence="5">DSM 45262</strain>
    </source>
</reference>
<dbReference type="NCBIfam" id="TIGR00350">
    <property type="entry name" value="lytR_cpsA_psr"/>
    <property type="match status" value="1"/>
</dbReference>
<protein>
    <submittedName>
        <fullName evidence="5">Transcriptional attenuator, LytR family</fullName>
    </submittedName>
</protein>
<sequence length="352" mass="39619">MQRVNDSRIDRVKQKRRKKWTFRIISIVTVLVLGFGLYFGSQIWGVFANSGKELKKSDLRDKEVEIKNEPFTVLLLGTDQRTTRPNDWRADVMILAAINPKTKTAKVVSVPRDTYITIPNSGGVKTKINAAAYYGRQSGVGDVENVRKTLEELLHVPIDYYARINFQGFEDIVDALGGIQVTPKFKFTQAMIGGGYAKFYPGNTYTLNGKKALAYVRERHEDPRGDLGRNERQREVVSQLIDKLASFDGVTKFSEVSKAVGKNFEYSFDITDFPALVKIYQGIPKQNIETIQIKVFDDKVPGSGAVLRIPEEEKQRIRQLLQKQLEYKPKEGQLNNGNSDVDGTADSGSDGN</sequence>
<gene>
    <name evidence="5" type="ORF">SAMN06265361_105207</name>
</gene>
<dbReference type="Proteomes" id="UP001157946">
    <property type="component" value="Unassembled WGS sequence"/>
</dbReference>
<name>A0AA45WQN6_9BACL</name>
<keyword evidence="6" id="KW-1185">Reference proteome</keyword>
<evidence type="ECO:0000313" key="6">
    <source>
        <dbReference type="Proteomes" id="UP001157946"/>
    </source>
</evidence>
<feature type="compositionally biased region" description="Polar residues" evidence="2">
    <location>
        <begin position="333"/>
        <end position="352"/>
    </location>
</feature>
<organism evidence="5 6">
    <name type="scientific">Laceyella tengchongensis</name>
    <dbReference type="NCBI Taxonomy" id="574699"/>
    <lineage>
        <taxon>Bacteria</taxon>
        <taxon>Bacillati</taxon>
        <taxon>Bacillota</taxon>
        <taxon>Bacilli</taxon>
        <taxon>Bacillales</taxon>
        <taxon>Thermoactinomycetaceae</taxon>
        <taxon>Laceyella</taxon>
    </lineage>
</organism>
<evidence type="ECO:0000256" key="3">
    <source>
        <dbReference type="SAM" id="Phobius"/>
    </source>
</evidence>
<accession>A0AA45WQN6</accession>
<dbReference type="PANTHER" id="PTHR33392">
    <property type="entry name" value="POLYISOPRENYL-TEICHOIC ACID--PEPTIDOGLYCAN TEICHOIC ACID TRANSFERASE TAGU"/>
    <property type="match status" value="1"/>
</dbReference>
<comment type="similarity">
    <text evidence="1">Belongs to the LytR/CpsA/Psr (LCP) family.</text>
</comment>
<dbReference type="RefSeq" id="WP_102993609.1">
    <property type="nucleotide sequence ID" value="NZ_FXTU01000005.1"/>
</dbReference>
<dbReference type="EMBL" id="FXTU01000005">
    <property type="protein sequence ID" value="SMP26798.1"/>
    <property type="molecule type" value="Genomic_DNA"/>
</dbReference>